<comment type="caution">
    <text evidence="4">The sequence shown here is derived from an EMBL/GenBank/DDBJ whole genome shotgun (WGS) entry which is preliminary data.</text>
</comment>
<evidence type="ECO:0000313" key="4">
    <source>
        <dbReference type="EMBL" id="KAK3591548.1"/>
    </source>
</evidence>
<feature type="compositionally biased region" description="Low complexity" evidence="3">
    <location>
        <begin position="25"/>
        <end position="34"/>
    </location>
</feature>
<dbReference type="AlphaFoldDB" id="A0AAE0SHI0"/>
<reference evidence="4" key="2">
    <citation type="journal article" date="2021" name="Genome Biol. Evol.">
        <title>Developing a high-quality reference genome for a parasitic bivalve with doubly uniparental inheritance (Bivalvia: Unionida).</title>
        <authorList>
            <person name="Smith C.H."/>
        </authorList>
    </citation>
    <scope>NUCLEOTIDE SEQUENCE</scope>
    <source>
        <strain evidence="4">CHS0354</strain>
        <tissue evidence="4">Mantle</tissue>
    </source>
</reference>
<dbReference type="Proteomes" id="UP001195483">
    <property type="component" value="Unassembled WGS sequence"/>
</dbReference>
<dbReference type="Pfam" id="PF15305">
    <property type="entry name" value="IFT43"/>
    <property type="match status" value="1"/>
</dbReference>
<dbReference type="GO" id="GO:0035721">
    <property type="term" value="P:intraciliary retrograde transport"/>
    <property type="evidence" value="ECO:0007669"/>
    <property type="project" value="TreeGrafter"/>
</dbReference>
<feature type="region of interest" description="Disordered" evidence="3">
    <location>
        <begin position="1"/>
        <end position="110"/>
    </location>
</feature>
<gene>
    <name evidence="4" type="ORF">CHS0354_041592</name>
</gene>
<dbReference type="PANTHER" id="PTHR33724:SF1">
    <property type="entry name" value="INTRAFLAGELLAR TRANSPORT PROTEIN 43 HOMOLOG"/>
    <property type="match status" value="1"/>
</dbReference>
<reference evidence="4" key="1">
    <citation type="journal article" date="2021" name="Genome Biol. Evol.">
        <title>A High-Quality Reference Genome for a Parasitic Bivalve with Doubly Uniparental Inheritance (Bivalvia: Unionida).</title>
        <authorList>
            <person name="Smith C.H."/>
        </authorList>
    </citation>
    <scope>NUCLEOTIDE SEQUENCE</scope>
    <source>
        <strain evidence="4">CHS0354</strain>
    </source>
</reference>
<evidence type="ECO:0000256" key="3">
    <source>
        <dbReference type="SAM" id="MobiDB-lite"/>
    </source>
</evidence>
<feature type="compositionally biased region" description="Polar residues" evidence="3">
    <location>
        <begin position="209"/>
        <end position="219"/>
    </location>
</feature>
<dbReference type="PANTHER" id="PTHR33724">
    <property type="entry name" value="INTRAFLAGELLAR TRANSPORT PROTEIN 43 HOMOLOG"/>
    <property type="match status" value="1"/>
</dbReference>
<organism evidence="4 5">
    <name type="scientific">Potamilus streckersoni</name>
    <dbReference type="NCBI Taxonomy" id="2493646"/>
    <lineage>
        <taxon>Eukaryota</taxon>
        <taxon>Metazoa</taxon>
        <taxon>Spiralia</taxon>
        <taxon>Lophotrochozoa</taxon>
        <taxon>Mollusca</taxon>
        <taxon>Bivalvia</taxon>
        <taxon>Autobranchia</taxon>
        <taxon>Heteroconchia</taxon>
        <taxon>Palaeoheterodonta</taxon>
        <taxon>Unionida</taxon>
        <taxon>Unionoidea</taxon>
        <taxon>Unionidae</taxon>
        <taxon>Ambleminae</taxon>
        <taxon>Lampsilini</taxon>
        <taxon>Potamilus</taxon>
    </lineage>
</organism>
<reference evidence="4" key="3">
    <citation type="submission" date="2023-05" db="EMBL/GenBank/DDBJ databases">
        <authorList>
            <person name="Smith C.H."/>
        </authorList>
    </citation>
    <scope>NUCLEOTIDE SEQUENCE</scope>
    <source>
        <strain evidence="4">CHS0354</strain>
        <tissue evidence="4">Mantle</tissue>
    </source>
</reference>
<evidence type="ECO:0008006" key="6">
    <source>
        <dbReference type="Google" id="ProtNLM"/>
    </source>
</evidence>
<dbReference type="GO" id="GO:0030991">
    <property type="term" value="C:intraciliary transport particle A"/>
    <property type="evidence" value="ECO:0007669"/>
    <property type="project" value="InterPro"/>
</dbReference>
<evidence type="ECO:0000256" key="1">
    <source>
        <dbReference type="ARBA" id="ARBA00007563"/>
    </source>
</evidence>
<comment type="similarity">
    <text evidence="1">Belongs to the IFT43 family.</text>
</comment>
<keyword evidence="2" id="KW-0970">Cilium biogenesis/degradation</keyword>
<feature type="compositionally biased region" description="Basic and acidic residues" evidence="3">
    <location>
        <begin position="91"/>
        <end position="100"/>
    </location>
</feature>
<dbReference type="EMBL" id="JAEAOA010002348">
    <property type="protein sequence ID" value="KAK3591548.1"/>
    <property type="molecule type" value="Genomic_DNA"/>
</dbReference>
<name>A0AAE0SHI0_9BIVA</name>
<proteinExistence type="inferred from homology"/>
<feature type="region of interest" description="Disordered" evidence="3">
    <location>
        <begin position="199"/>
        <end position="219"/>
    </location>
</feature>
<dbReference type="GO" id="GO:0005929">
    <property type="term" value="C:cilium"/>
    <property type="evidence" value="ECO:0007669"/>
    <property type="project" value="TreeGrafter"/>
</dbReference>
<evidence type="ECO:0000256" key="2">
    <source>
        <dbReference type="ARBA" id="ARBA00022794"/>
    </source>
</evidence>
<accession>A0AAE0SHI0</accession>
<protein>
    <recommendedName>
        <fullName evidence="6">Intraflagellar transport protein 43 homolog</fullName>
    </recommendedName>
</protein>
<evidence type="ECO:0000313" key="5">
    <source>
        <dbReference type="Proteomes" id="UP001195483"/>
    </source>
</evidence>
<sequence length="219" mass="24308">MEDDFGLADSSSATRSAKSGRRAVSSRLSSTLDTLDVEDSTDVSPKPVAKGTSKADKDDGPPKPSRVSGWGEDGPKKRGRNLGEGFEQFDDERLRPKSPEKDEDSDHDIPVIPDLEEQQEDDMTNQVAVAPNVAVNRVATYRELDNDLLRKAAFLTLDNEIDLKLLTKSLCTEADLVEEDKPWDWDRLFTEVTSEILTQIEKDEKTDPESSSSSHTQLV</sequence>
<dbReference type="InterPro" id="IPR029302">
    <property type="entry name" value="IFT43"/>
</dbReference>
<keyword evidence="5" id="KW-1185">Reference proteome</keyword>